<dbReference type="Pfam" id="PF13333">
    <property type="entry name" value="rve_2"/>
    <property type="match status" value="1"/>
</dbReference>
<evidence type="ECO:0000313" key="2">
    <source>
        <dbReference type="EMBL" id="PPE04743.1"/>
    </source>
</evidence>
<sequence length="68" mass="8276">MSRIGNSLDNRESEYFFGSLKKECLNKINTKTMKLKEIYNNLKSYISWYNNNIMWRWWIINPTFTSIS</sequence>
<proteinExistence type="predicted"/>
<reference evidence="2 3" key="1">
    <citation type="submission" date="2017-11" db="EMBL/GenBank/DDBJ databases">
        <title>Genome sequence of Entomoplasma ellychniae ELCN-1 (ATCC 43707).</title>
        <authorList>
            <person name="Lo W.-S."/>
            <person name="Gasparich G.E."/>
            <person name="Kuo C.-H."/>
        </authorList>
    </citation>
    <scope>NUCLEOTIDE SEQUENCE [LARGE SCALE GENOMIC DNA]</scope>
    <source>
        <strain evidence="2 3">ELCN-1</strain>
    </source>
</reference>
<organism evidence="2 3">
    <name type="scientific">Entomoplasma ellychniae</name>
    <dbReference type="NCBI Taxonomy" id="2114"/>
    <lineage>
        <taxon>Bacteria</taxon>
        <taxon>Bacillati</taxon>
        <taxon>Mycoplasmatota</taxon>
        <taxon>Mollicutes</taxon>
        <taxon>Entomoplasmatales</taxon>
        <taxon>Entomoplasmataceae</taxon>
        <taxon>Entomoplasma</taxon>
    </lineage>
</organism>
<dbReference type="InterPro" id="IPR001584">
    <property type="entry name" value="Integrase_cat-core"/>
</dbReference>
<feature type="domain" description="Integrase catalytic" evidence="1">
    <location>
        <begin position="14"/>
        <end position="52"/>
    </location>
</feature>
<dbReference type="AlphaFoldDB" id="A0A8E2UE50"/>
<evidence type="ECO:0000313" key="3">
    <source>
        <dbReference type="Proteomes" id="UP000239010"/>
    </source>
</evidence>
<keyword evidence="3" id="KW-1185">Reference proteome</keyword>
<protein>
    <recommendedName>
        <fullName evidence="1">Integrase catalytic domain-containing protein</fullName>
    </recommendedName>
</protein>
<comment type="caution">
    <text evidence="2">The sequence shown here is derived from an EMBL/GenBank/DDBJ whole genome shotgun (WGS) entry which is preliminary data.</text>
</comment>
<dbReference type="RefSeq" id="WP_104205833.1">
    <property type="nucleotide sequence ID" value="NZ_PHND01000001.1"/>
</dbReference>
<dbReference type="EMBL" id="PHND01000001">
    <property type="protein sequence ID" value="PPE04743.1"/>
    <property type="molecule type" value="Genomic_DNA"/>
</dbReference>
<name>A0A8E2UE50_9MOLU</name>
<gene>
    <name evidence="2" type="ORF">EELLY_v1c04230</name>
</gene>
<dbReference type="Proteomes" id="UP000239010">
    <property type="component" value="Unassembled WGS sequence"/>
</dbReference>
<accession>A0A8E2UE50</accession>
<evidence type="ECO:0000259" key="1">
    <source>
        <dbReference type="Pfam" id="PF13333"/>
    </source>
</evidence>
<dbReference type="GO" id="GO:0015074">
    <property type="term" value="P:DNA integration"/>
    <property type="evidence" value="ECO:0007669"/>
    <property type="project" value="InterPro"/>
</dbReference>